<reference evidence="2" key="1">
    <citation type="submission" date="2023-10" db="EMBL/GenBank/DDBJ databases">
        <authorList>
            <person name="Chen Y."/>
            <person name="Shah S."/>
            <person name="Dougan E. K."/>
            <person name="Thang M."/>
            <person name="Chan C."/>
        </authorList>
    </citation>
    <scope>NUCLEOTIDE SEQUENCE [LARGE SCALE GENOMIC DNA]</scope>
</reference>
<evidence type="ECO:0000256" key="1">
    <source>
        <dbReference type="SAM" id="SignalP"/>
    </source>
</evidence>
<organism evidence="2 3">
    <name type="scientific">Prorocentrum cordatum</name>
    <dbReference type="NCBI Taxonomy" id="2364126"/>
    <lineage>
        <taxon>Eukaryota</taxon>
        <taxon>Sar</taxon>
        <taxon>Alveolata</taxon>
        <taxon>Dinophyceae</taxon>
        <taxon>Prorocentrales</taxon>
        <taxon>Prorocentraceae</taxon>
        <taxon>Prorocentrum</taxon>
    </lineage>
</organism>
<proteinExistence type="predicted"/>
<accession>A0ABN9SZH9</accession>
<dbReference type="Proteomes" id="UP001189429">
    <property type="component" value="Unassembled WGS sequence"/>
</dbReference>
<dbReference type="EMBL" id="CAUYUJ010014190">
    <property type="protein sequence ID" value="CAK0838008.1"/>
    <property type="molecule type" value="Genomic_DNA"/>
</dbReference>
<sequence>MQAGRRGKSLLRGLRLGCGLLGALCACPAAAREAAAAGAAPAVVRAMRAQARDAEVQREGFGALLALANGSPAGLDLGEGAAEACREAAALWPALLGEVGEDAAAGRCLEFRSGAAFIE</sequence>
<protein>
    <submittedName>
        <fullName evidence="2">Uncharacterized protein</fullName>
    </submittedName>
</protein>
<evidence type="ECO:0000313" key="2">
    <source>
        <dbReference type="EMBL" id="CAK0838008.1"/>
    </source>
</evidence>
<feature type="non-terminal residue" evidence="2">
    <location>
        <position position="119"/>
    </location>
</feature>
<comment type="caution">
    <text evidence="2">The sequence shown here is derived from an EMBL/GenBank/DDBJ whole genome shotgun (WGS) entry which is preliminary data.</text>
</comment>
<keyword evidence="3" id="KW-1185">Reference proteome</keyword>
<dbReference type="PROSITE" id="PS51257">
    <property type="entry name" value="PROKAR_LIPOPROTEIN"/>
    <property type="match status" value="1"/>
</dbReference>
<gene>
    <name evidence="2" type="ORF">PCOR1329_LOCUS34049</name>
</gene>
<evidence type="ECO:0000313" key="3">
    <source>
        <dbReference type="Proteomes" id="UP001189429"/>
    </source>
</evidence>
<feature type="signal peptide" evidence="1">
    <location>
        <begin position="1"/>
        <end position="25"/>
    </location>
</feature>
<keyword evidence="1" id="KW-0732">Signal</keyword>
<feature type="chain" id="PRO_5046963788" evidence="1">
    <location>
        <begin position="26"/>
        <end position="119"/>
    </location>
</feature>
<name>A0ABN9SZH9_9DINO</name>